<reference evidence="2 3" key="1">
    <citation type="submission" date="2024-09" db="EMBL/GenBank/DDBJ databases">
        <authorList>
            <person name="Sun Q."/>
            <person name="Mori K."/>
        </authorList>
    </citation>
    <scope>NUCLEOTIDE SEQUENCE [LARGE SCALE GENOMIC DNA]</scope>
    <source>
        <strain evidence="2 3">TISTR 2452</strain>
    </source>
</reference>
<keyword evidence="1" id="KW-1133">Transmembrane helix</keyword>
<keyword evidence="1" id="KW-0812">Transmembrane</keyword>
<proteinExistence type="predicted"/>
<gene>
    <name evidence="2" type="ORF">ACFFSY_30445</name>
</gene>
<feature type="transmembrane region" description="Helical" evidence="1">
    <location>
        <begin position="12"/>
        <end position="38"/>
    </location>
</feature>
<dbReference type="EMBL" id="JBHMDO010000047">
    <property type="protein sequence ID" value="MFB9330286.1"/>
    <property type="molecule type" value="Genomic_DNA"/>
</dbReference>
<feature type="transmembrane region" description="Helical" evidence="1">
    <location>
        <begin position="140"/>
        <end position="158"/>
    </location>
</feature>
<keyword evidence="1" id="KW-0472">Membrane</keyword>
<name>A0ABV5KYJ2_9BACL</name>
<evidence type="ECO:0000313" key="3">
    <source>
        <dbReference type="Proteomes" id="UP001589747"/>
    </source>
</evidence>
<evidence type="ECO:0000313" key="2">
    <source>
        <dbReference type="EMBL" id="MFB9330286.1"/>
    </source>
</evidence>
<organism evidence="2 3">
    <name type="scientific">Paenibacillus aurantiacus</name>
    <dbReference type="NCBI Taxonomy" id="1936118"/>
    <lineage>
        <taxon>Bacteria</taxon>
        <taxon>Bacillati</taxon>
        <taxon>Bacillota</taxon>
        <taxon>Bacilli</taxon>
        <taxon>Bacillales</taxon>
        <taxon>Paenibacillaceae</taxon>
        <taxon>Paenibacillus</taxon>
    </lineage>
</organism>
<keyword evidence="3" id="KW-1185">Reference proteome</keyword>
<dbReference type="RefSeq" id="WP_377501333.1">
    <property type="nucleotide sequence ID" value="NZ_JBHMDO010000047.1"/>
</dbReference>
<feature type="transmembrane region" description="Helical" evidence="1">
    <location>
        <begin position="264"/>
        <end position="288"/>
    </location>
</feature>
<dbReference type="Proteomes" id="UP001589747">
    <property type="component" value="Unassembled WGS sequence"/>
</dbReference>
<evidence type="ECO:0000256" key="1">
    <source>
        <dbReference type="SAM" id="Phobius"/>
    </source>
</evidence>
<protein>
    <submittedName>
        <fullName evidence="2">DUF3592 domain-containing protein</fullName>
    </submittedName>
</protein>
<comment type="caution">
    <text evidence="2">The sequence shown here is derived from an EMBL/GenBank/DDBJ whole genome shotgun (WGS) entry which is preliminary data.</text>
</comment>
<sequence>MDNKPRKRTLSAGTWINLLFGGWLNGTGWTLLIGGLILNALLMPGMDMTFIHADREAVEVKGFVVDVQVAYYMGKKRNKKAVYATEWYSPLPSGKRLEGTSYVGGEQPRRGGDVRIVFPLGHDDEAKIEGSLARPLPPSWLVLLLIPLLGGIIAVVRLRHSCRKAYLLSRGALTQGSLVSKLRTNVQVNESPVYCLTYTYASRSGESFEISVRTGDSARIEGENAAMVAYDPRRPARGLIVSTLPGRTRMESERVWTEVDSATMAFACFFGMLLFGLIASCLYATMMFQARPFW</sequence>
<accession>A0ABV5KYJ2</accession>